<evidence type="ECO:0000256" key="1">
    <source>
        <dbReference type="SAM" id="SignalP"/>
    </source>
</evidence>
<dbReference type="AlphaFoldDB" id="A0A2P2L8G7"/>
<sequence length="39" mass="4233">MGKLTLLLTLLHLTCLVDLSHIGGRHPHQALNLVNVSGF</sequence>
<reference evidence="2" key="1">
    <citation type="submission" date="2018-02" db="EMBL/GenBank/DDBJ databases">
        <title>Rhizophora mucronata_Transcriptome.</title>
        <authorList>
            <person name="Meera S.P."/>
            <person name="Sreeshan A."/>
            <person name="Augustine A."/>
        </authorList>
    </citation>
    <scope>NUCLEOTIDE SEQUENCE</scope>
    <source>
        <tissue evidence="2">Leaf</tissue>
    </source>
</reference>
<dbReference type="EMBL" id="GGEC01033774">
    <property type="protein sequence ID" value="MBX14258.1"/>
    <property type="molecule type" value="Transcribed_RNA"/>
</dbReference>
<feature type="chain" id="PRO_5015155519" evidence="1">
    <location>
        <begin position="20"/>
        <end position="39"/>
    </location>
</feature>
<protein>
    <submittedName>
        <fullName evidence="2">Uncharacterized protein MANES_06G110100</fullName>
    </submittedName>
</protein>
<keyword evidence="1" id="KW-0732">Signal</keyword>
<proteinExistence type="predicted"/>
<organism evidence="2">
    <name type="scientific">Rhizophora mucronata</name>
    <name type="common">Asiatic mangrove</name>
    <dbReference type="NCBI Taxonomy" id="61149"/>
    <lineage>
        <taxon>Eukaryota</taxon>
        <taxon>Viridiplantae</taxon>
        <taxon>Streptophyta</taxon>
        <taxon>Embryophyta</taxon>
        <taxon>Tracheophyta</taxon>
        <taxon>Spermatophyta</taxon>
        <taxon>Magnoliopsida</taxon>
        <taxon>eudicotyledons</taxon>
        <taxon>Gunneridae</taxon>
        <taxon>Pentapetalae</taxon>
        <taxon>rosids</taxon>
        <taxon>fabids</taxon>
        <taxon>Malpighiales</taxon>
        <taxon>Rhizophoraceae</taxon>
        <taxon>Rhizophora</taxon>
    </lineage>
</organism>
<name>A0A2P2L8G7_RHIMU</name>
<feature type="signal peptide" evidence="1">
    <location>
        <begin position="1"/>
        <end position="19"/>
    </location>
</feature>
<evidence type="ECO:0000313" key="2">
    <source>
        <dbReference type="EMBL" id="MBX14258.1"/>
    </source>
</evidence>
<accession>A0A2P2L8G7</accession>